<evidence type="ECO:0008006" key="13">
    <source>
        <dbReference type="Google" id="ProtNLM"/>
    </source>
</evidence>
<dbReference type="InterPro" id="IPR041591">
    <property type="entry name" value="OCRE"/>
</dbReference>
<dbReference type="PROSITE" id="PS01358">
    <property type="entry name" value="ZF_RANBP2_1"/>
    <property type="match status" value="1"/>
</dbReference>
<comment type="subcellular location">
    <subcellularLocation>
        <location evidence="1">Nucleus</location>
    </subcellularLocation>
</comment>
<feature type="region of interest" description="Disordered" evidence="8">
    <location>
        <begin position="461"/>
        <end position="483"/>
    </location>
</feature>
<dbReference type="Pfam" id="PF17780">
    <property type="entry name" value="OCRE"/>
    <property type="match status" value="1"/>
</dbReference>
<evidence type="ECO:0000259" key="10">
    <source>
        <dbReference type="PROSITE" id="PS50199"/>
    </source>
</evidence>
<gene>
    <name evidence="11" type="ORF">HPP92_022278</name>
</gene>
<dbReference type="InterPro" id="IPR001876">
    <property type="entry name" value="Znf_RanBP2"/>
</dbReference>
<dbReference type="PANTHER" id="PTHR13948">
    <property type="entry name" value="RNA-BINDING PROTEIN"/>
    <property type="match status" value="1"/>
</dbReference>
<feature type="region of interest" description="Disordered" evidence="8">
    <location>
        <begin position="254"/>
        <end position="300"/>
    </location>
</feature>
<name>A0A835PV20_VANPL</name>
<accession>A0A835PV20</accession>
<proteinExistence type="predicted"/>
<dbReference type="InterPro" id="IPR035623">
    <property type="entry name" value="SUA-like_OCRE"/>
</dbReference>
<keyword evidence="2" id="KW-0479">Metal-binding</keyword>
<dbReference type="CDD" id="cd12313">
    <property type="entry name" value="RRM1_RRM2_RBM5_like"/>
    <property type="match status" value="1"/>
</dbReference>
<dbReference type="OrthoDB" id="439808at2759"/>
<comment type="caution">
    <text evidence="11">The sequence shown here is derived from an EMBL/GenBank/DDBJ whole genome shotgun (WGS) entry which is preliminary data.</text>
</comment>
<feature type="region of interest" description="Disordered" evidence="8">
    <location>
        <begin position="188"/>
        <end position="240"/>
    </location>
</feature>
<evidence type="ECO:0000256" key="6">
    <source>
        <dbReference type="PROSITE-ProRule" id="PRU00176"/>
    </source>
</evidence>
<dbReference type="PROSITE" id="PS50102">
    <property type="entry name" value="RRM"/>
    <property type="match status" value="2"/>
</dbReference>
<dbReference type="AlphaFoldDB" id="A0A835PV20"/>
<feature type="domain" description="RanBP2-type" evidence="10">
    <location>
        <begin position="432"/>
        <end position="464"/>
    </location>
</feature>
<evidence type="ECO:0000256" key="4">
    <source>
        <dbReference type="ARBA" id="ARBA00022833"/>
    </source>
</evidence>
<sequence length="979" mass="109268">MKKTWYKSTLVAQIIKEKLRNSLINDDFKNGDCGCRRVSVLHVIAREAIALEGYSDVHEPDYRAGGSFGSRRVSNERFPRDSMYPQNAYQGEMFENELYSSAPASSLWPHSRRRHFDDEYSYNRVSRRPTGPFHGLDNFSDPKKYHEIDSFHDIDRFHDRYQHAESYHDVDGYDDYALERHARSGTRARVDDGDNYDLRHRGSRESRETSREREYSIGRYNYESDHDKGRKEGSWRRRDSREYDREKKGLIWERDQSPYGKHFDHSRSVGRDDRSRSRSPRGRTRSHSGYREDNYDDDCYDRHEKRQDYDRDEKQYADASVSPSATVVVKGLSQKTTEENLYQMLAEWGPLRHVRVIKERSSGVSRGFAFIDFPQWYGTEAARSMMNGVAEDGLVIDGRKLYFEYSSKPTGGAGAPALAQEGAIKSGYGYGRSALPSDWICPICGCVNFARRMSCFQCNEPRSEDATPADMAPPASVGRKGSDAGPTHVLVVRGLDENADEEMLRYEFSKHAPIKDLRLVRDKFTHVSRGFAFLHFHSVEDATKALEATNGTTLEKNGQILRVAYAKSIHGPSSGALQSSSSLAAAAIEAAAFAQQYDAAGWAPKEYNPDDKQSNVATEQNGSKESQMGGSIPQSGFVWDEKSGYYYDAASGFYYDANTGLYYDGNSGTWYTYDQKSQQYVLCTDQGNSKAQEELTSEASKSSTATNYKKAVISAPASTVKSNEKTSLPDAVQAAASAALAAEKKEKDKQKEIKLASKSSLLANKKKMNNVLAMWKQRNNEGQAARVVLEDNEQVGLKVDNKQNNPYSGKSMPKPDTTPIGKEGSSNSAFAMDSQAKSVPVNNSASGTIMGVIRVSGRGVIRADTAYSRSSGTDSSTVTTVPSISTTINETNTDVPSTVTPFKTDASALSSYNSPVTAGSGKRRFSETPVQANQSQTVYRDRAAEKGVVMVHLLLMMSFLTLEIQISIIRLEKALHRTT</sequence>
<dbReference type="GO" id="GO:0000398">
    <property type="term" value="P:mRNA splicing, via spliceosome"/>
    <property type="evidence" value="ECO:0007669"/>
    <property type="project" value="TreeGrafter"/>
</dbReference>
<dbReference type="InterPro" id="IPR012677">
    <property type="entry name" value="Nucleotide-bd_a/b_plait_sf"/>
</dbReference>
<dbReference type="PROSITE" id="PS00202">
    <property type="entry name" value="RUBREDOXIN"/>
    <property type="match status" value="1"/>
</dbReference>
<dbReference type="SMART" id="SM00547">
    <property type="entry name" value="ZnF_RBZ"/>
    <property type="match status" value="1"/>
</dbReference>
<dbReference type="Gene3D" id="3.30.70.330">
    <property type="match status" value="2"/>
</dbReference>
<keyword evidence="5" id="KW-0539">Nucleus</keyword>
<feature type="compositionally biased region" description="Basic residues" evidence="8">
    <location>
        <begin position="277"/>
        <end position="288"/>
    </location>
</feature>
<dbReference type="PANTHER" id="PTHR13948:SF3">
    <property type="entry name" value="FI21118P1"/>
    <property type="match status" value="1"/>
</dbReference>
<dbReference type="Proteomes" id="UP000639772">
    <property type="component" value="Chromosome 12"/>
</dbReference>
<dbReference type="InterPro" id="IPR018527">
    <property type="entry name" value="Rubredoxin_Fe_BS"/>
</dbReference>
<dbReference type="SUPFAM" id="SSF90209">
    <property type="entry name" value="Ran binding protein zinc finger-like"/>
    <property type="match status" value="1"/>
</dbReference>
<evidence type="ECO:0000256" key="2">
    <source>
        <dbReference type="ARBA" id="ARBA00022723"/>
    </source>
</evidence>
<feature type="domain" description="RRM" evidence="9">
    <location>
        <begin position="325"/>
        <end position="408"/>
    </location>
</feature>
<feature type="domain" description="RRM" evidence="9">
    <location>
        <begin position="488"/>
        <end position="568"/>
    </location>
</feature>
<dbReference type="GO" id="GO:0008270">
    <property type="term" value="F:zinc ion binding"/>
    <property type="evidence" value="ECO:0007669"/>
    <property type="project" value="UniProtKB-KW"/>
</dbReference>
<dbReference type="SMART" id="SM00360">
    <property type="entry name" value="RRM"/>
    <property type="match status" value="2"/>
</dbReference>
<evidence type="ECO:0000256" key="7">
    <source>
        <dbReference type="PROSITE-ProRule" id="PRU00322"/>
    </source>
</evidence>
<dbReference type="EMBL" id="JADCNM010000012">
    <property type="protein sequence ID" value="KAG0459150.1"/>
    <property type="molecule type" value="Genomic_DNA"/>
</dbReference>
<dbReference type="GO" id="GO:0003723">
    <property type="term" value="F:RNA binding"/>
    <property type="evidence" value="ECO:0007669"/>
    <property type="project" value="UniProtKB-UniRule"/>
</dbReference>
<feature type="compositionally biased region" description="Polar residues" evidence="8">
    <location>
        <begin position="614"/>
        <end position="632"/>
    </location>
</feature>
<dbReference type="InterPro" id="IPR000504">
    <property type="entry name" value="RRM_dom"/>
</dbReference>
<dbReference type="PROSITE" id="PS50199">
    <property type="entry name" value="ZF_RANBP2_2"/>
    <property type="match status" value="1"/>
</dbReference>
<evidence type="ECO:0000256" key="3">
    <source>
        <dbReference type="ARBA" id="ARBA00022771"/>
    </source>
</evidence>
<evidence type="ECO:0000313" key="12">
    <source>
        <dbReference type="Proteomes" id="UP000639772"/>
    </source>
</evidence>
<keyword evidence="3 7" id="KW-0863">Zinc-finger</keyword>
<dbReference type="CDD" id="cd16166">
    <property type="entry name" value="OCRE_SUA_like"/>
    <property type="match status" value="1"/>
</dbReference>
<organism evidence="11 12">
    <name type="scientific">Vanilla planifolia</name>
    <name type="common">Vanilla</name>
    <dbReference type="NCBI Taxonomy" id="51239"/>
    <lineage>
        <taxon>Eukaryota</taxon>
        <taxon>Viridiplantae</taxon>
        <taxon>Streptophyta</taxon>
        <taxon>Embryophyta</taxon>
        <taxon>Tracheophyta</taxon>
        <taxon>Spermatophyta</taxon>
        <taxon>Magnoliopsida</taxon>
        <taxon>Liliopsida</taxon>
        <taxon>Asparagales</taxon>
        <taxon>Orchidaceae</taxon>
        <taxon>Vanilloideae</taxon>
        <taxon>Vanilleae</taxon>
        <taxon>Vanilla</taxon>
    </lineage>
</organism>
<keyword evidence="4" id="KW-0862">Zinc</keyword>
<evidence type="ECO:0000259" key="9">
    <source>
        <dbReference type="PROSITE" id="PS50102"/>
    </source>
</evidence>
<evidence type="ECO:0000313" key="11">
    <source>
        <dbReference type="EMBL" id="KAG0459150.1"/>
    </source>
</evidence>
<evidence type="ECO:0000256" key="1">
    <source>
        <dbReference type="ARBA" id="ARBA00004123"/>
    </source>
</evidence>
<keyword evidence="6" id="KW-0694">RNA-binding</keyword>
<dbReference type="Gene3D" id="4.10.1060.10">
    <property type="entry name" value="Zinc finger, RanBP2-type"/>
    <property type="match status" value="1"/>
</dbReference>
<evidence type="ECO:0000256" key="8">
    <source>
        <dbReference type="SAM" id="MobiDB-lite"/>
    </source>
</evidence>
<reference evidence="11 12" key="1">
    <citation type="journal article" date="2020" name="Nat. Food">
        <title>A phased Vanilla planifolia genome enables genetic improvement of flavour and production.</title>
        <authorList>
            <person name="Hasing T."/>
            <person name="Tang H."/>
            <person name="Brym M."/>
            <person name="Khazi F."/>
            <person name="Huang T."/>
            <person name="Chambers A.H."/>
        </authorList>
    </citation>
    <scope>NUCLEOTIDE SEQUENCE [LARGE SCALE GENOMIC DNA]</scope>
    <source>
        <tissue evidence="11">Leaf</tissue>
    </source>
</reference>
<evidence type="ECO:0000256" key="5">
    <source>
        <dbReference type="ARBA" id="ARBA00023242"/>
    </source>
</evidence>
<feature type="compositionally biased region" description="Basic and acidic residues" evidence="8">
    <location>
        <begin position="254"/>
        <end position="276"/>
    </location>
</feature>
<dbReference type="Pfam" id="PF00076">
    <property type="entry name" value="RRM_1"/>
    <property type="match status" value="2"/>
</dbReference>
<feature type="region of interest" description="Disordered" evidence="8">
    <location>
        <begin position="799"/>
        <end position="825"/>
    </location>
</feature>
<dbReference type="InterPro" id="IPR036443">
    <property type="entry name" value="Znf_RanBP2_sf"/>
</dbReference>
<dbReference type="InterPro" id="IPR035979">
    <property type="entry name" value="RBD_domain_sf"/>
</dbReference>
<protein>
    <recommendedName>
        <fullName evidence="13">SUPPRESSOR OF ABI3-5</fullName>
    </recommendedName>
</protein>
<dbReference type="GO" id="GO:0005634">
    <property type="term" value="C:nucleus"/>
    <property type="evidence" value="ECO:0007669"/>
    <property type="project" value="UniProtKB-SubCell"/>
</dbReference>
<feature type="region of interest" description="Disordered" evidence="8">
    <location>
        <begin position="604"/>
        <end position="632"/>
    </location>
</feature>
<dbReference type="SUPFAM" id="SSF54928">
    <property type="entry name" value="RNA-binding domain, RBD"/>
    <property type="match status" value="2"/>
</dbReference>